<feature type="domain" description="B5" evidence="19">
    <location>
        <begin position="409"/>
        <end position="485"/>
    </location>
</feature>
<evidence type="ECO:0000256" key="4">
    <source>
        <dbReference type="ARBA" id="ARBA00022490"/>
    </source>
</evidence>
<dbReference type="Gene3D" id="3.50.40.10">
    <property type="entry name" value="Phenylalanyl-trna Synthetase, Chain B, domain 3"/>
    <property type="match status" value="1"/>
</dbReference>
<feature type="binding site" evidence="15">
    <location>
        <position position="472"/>
    </location>
    <ligand>
        <name>Mg(2+)</name>
        <dbReference type="ChEBI" id="CHEBI:18420"/>
        <note>shared with alpha subunit</note>
    </ligand>
</feature>
<dbReference type="GO" id="GO:0006432">
    <property type="term" value="P:phenylalanyl-tRNA aminoacylation"/>
    <property type="evidence" value="ECO:0007669"/>
    <property type="project" value="UniProtKB-UniRule"/>
</dbReference>
<dbReference type="InterPro" id="IPR033714">
    <property type="entry name" value="tRNA_bind_bactPheRS"/>
</dbReference>
<dbReference type="GO" id="GO:0140096">
    <property type="term" value="F:catalytic activity, acting on a protein"/>
    <property type="evidence" value="ECO:0007669"/>
    <property type="project" value="UniProtKB-ARBA"/>
</dbReference>
<dbReference type="InterPro" id="IPR045060">
    <property type="entry name" value="Phe-tRNA-ligase_IIc_bsu"/>
</dbReference>
<dbReference type="GO" id="GO:0016740">
    <property type="term" value="F:transferase activity"/>
    <property type="evidence" value="ECO:0007669"/>
    <property type="project" value="UniProtKB-ARBA"/>
</dbReference>
<reference evidence="20 21" key="1">
    <citation type="submission" date="2016-10" db="EMBL/GenBank/DDBJ databases">
        <authorList>
            <person name="de Groot N.N."/>
        </authorList>
    </citation>
    <scope>NUCLEOTIDE SEQUENCE [LARGE SCALE GENOMIC DNA]</scope>
    <source>
        <strain evidence="20 21">Calf135</strain>
    </source>
</reference>
<dbReference type="InterPro" id="IPR002547">
    <property type="entry name" value="tRNA-bd_dom"/>
</dbReference>
<gene>
    <name evidence="15" type="primary">pheT</name>
    <name evidence="20" type="ORF">SAMN05216454_10763</name>
</gene>
<dbReference type="Gene3D" id="3.30.56.10">
    <property type="match status" value="2"/>
</dbReference>
<comment type="cofactor">
    <cofactor evidence="15">
        <name>Mg(2+)</name>
        <dbReference type="ChEBI" id="CHEBI:18420"/>
    </cofactor>
    <text evidence="15">Binds 2 magnesium ions per tetramer.</text>
</comment>
<sequence length="798" mass="89458">MLVSLKWLGEYVDIDVDAQTFGDKMTMTGTKTETVEYYGKEIENVVVAKILEIEKHPDADKLIVTKVDIGKDEPIQIVTGAKNVRVGDYIPLALDGAKLPGGVEIYKGMLRGVESNGMMCSCNELAIDEKFVEEYKKDGIYILDMEEEYTPGQDIKEVLGLNDAVIDFELTSNRPDCRCMIGIAREAAVTLGKKIKYPEIKVKEESNQTTDVSISIENPELCQRYMARRVTDVKIERSPYWMQRRLIESGVRPINNIVDITNYVMLEMGQPMHAFDMREIENNTIVVKNANTGDKFTTLDGQERELDSEMLMITNGEKNLSIAGIMGGEESGVKDDTTEIMFETASFNRENIRKTSKKLGLRSESSSRFEKGIAIETAELAMERAAQLVELLGAGKVMKDVVDVNPIKQEKQTITVSPKRINSRIGVDIPMDEFCKILEDLEFKCNLVSEDELKLEVPNFRLDIEQEADIFEEIARIYGFERIPSVQLKGNTTAGVKTDKQKYLDKVKNTAIGCGLYETLTYSFVSPKGLDKIRVPENSKLRDVVKLINPLGEDTSIMRTTMIPNMMDVLHTNVSRNIDEVAIFECGHVFTPEDMAGVEETRLCVGLCGGEAEFFTLKGIIEKIFERTGLKGHTYIADSENTSFHPGRCADIMSNGVKLGTIGEIHPLVLDNYGISKRVYIAEINLDEAYRISDQTIVFVPLPKYPAITRDIALLVKDEVEVAQIEAIIKANGEGLVEDCELFDVYKGDQIEDGYKSIAYSIVYRNPEKTLKDSDVASVHEGILKELENKIGAKLREI</sequence>
<evidence type="ECO:0000259" key="17">
    <source>
        <dbReference type="PROSITE" id="PS50886"/>
    </source>
</evidence>
<dbReference type="InterPro" id="IPR004532">
    <property type="entry name" value="Phe-tRNA-ligase_IIc_bsu_bact"/>
</dbReference>
<dbReference type="SMART" id="SM00874">
    <property type="entry name" value="B5"/>
    <property type="match status" value="1"/>
</dbReference>
<dbReference type="GO" id="GO:0005524">
    <property type="term" value="F:ATP binding"/>
    <property type="evidence" value="ECO:0007669"/>
    <property type="project" value="UniProtKB-UniRule"/>
</dbReference>
<keyword evidence="21" id="KW-1185">Reference proteome</keyword>
<dbReference type="HAMAP" id="MF_00283">
    <property type="entry name" value="Phe_tRNA_synth_beta1"/>
    <property type="match status" value="1"/>
</dbReference>
<evidence type="ECO:0000256" key="12">
    <source>
        <dbReference type="ARBA" id="ARBA00022917"/>
    </source>
</evidence>
<dbReference type="NCBIfam" id="NF045760">
    <property type="entry name" value="YtpR"/>
    <property type="match status" value="1"/>
</dbReference>
<dbReference type="PANTHER" id="PTHR10947:SF0">
    <property type="entry name" value="PHENYLALANINE--TRNA LIGASE BETA SUBUNIT"/>
    <property type="match status" value="1"/>
</dbReference>
<dbReference type="Pfam" id="PF03147">
    <property type="entry name" value="FDX-ACB"/>
    <property type="match status" value="1"/>
</dbReference>
<dbReference type="InterPro" id="IPR036690">
    <property type="entry name" value="Fdx_antiC-bd_sf"/>
</dbReference>
<dbReference type="SMART" id="SM00896">
    <property type="entry name" value="FDX-ACB"/>
    <property type="match status" value="1"/>
</dbReference>
<evidence type="ECO:0000259" key="19">
    <source>
        <dbReference type="PROSITE" id="PS51483"/>
    </source>
</evidence>
<keyword evidence="7 15" id="KW-0479">Metal-binding</keyword>
<dbReference type="SMART" id="SM00873">
    <property type="entry name" value="B3_4"/>
    <property type="match status" value="1"/>
</dbReference>
<evidence type="ECO:0000313" key="20">
    <source>
        <dbReference type="EMBL" id="SEN64297.1"/>
    </source>
</evidence>
<dbReference type="NCBIfam" id="TIGR00472">
    <property type="entry name" value="pheT_bact"/>
    <property type="match status" value="1"/>
</dbReference>
<dbReference type="SUPFAM" id="SSF55681">
    <property type="entry name" value="Class II aaRS and biotin synthetases"/>
    <property type="match status" value="1"/>
</dbReference>
<dbReference type="InterPro" id="IPR005121">
    <property type="entry name" value="Fdx_antiC-bd"/>
</dbReference>
<dbReference type="SUPFAM" id="SSF50249">
    <property type="entry name" value="Nucleic acid-binding proteins"/>
    <property type="match status" value="1"/>
</dbReference>
<dbReference type="GO" id="GO:0004826">
    <property type="term" value="F:phenylalanine-tRNA ligase activity"/>
    <property type="evidence" value="ECO:0007669"/>
    <property type="project" value="UniProtKB-UniRule"/>
</dbReference>
<keyword evidence="4 15" id="KW-0963">Cytoplasm</keyword>
<dbReference type="GO" id="GO:0000287">
    <property type="term" value="F:magnesium ion binding"/>
    <property type="evidence" value="ECO:0007669"/>
    <property type="project" value="UniProtKB-UniRule"/>
</dbReference>
<keyword evidence="10 15" id="KW-0460">Magnesium</keyword>
<dbReference type="Pfam" id="PF17759">
    <property type="entry name" value="tRNA_synthFbeta"/>
    <property type="match status" value="1"/>
</dbReference>
<dbReference type="RefSeq" id="WP_091975574.1">
    <property type="nucleotide sequence ID" value="NZ_FODF01000007.1"/>
</dbReference>
<dbReference type="GO" id="GO:0000049">
    <property type="term" value="F:tRNA binding"/>
    <property type="evidence" value="ECO:0007669"/>
    <property type="project" value="UniProtKB-UniRule"/>
</dbReference>
<keyword evidence="5 16" id="KW-0820">tRNA-binding</keyword>
<comment type="subunit">
    <text evidence="3 15">Tetramer of two alpha and two beta subunits.</text>
</comment>
<dbReference type="EMBL" id="FODF01000007">
    <property type="protein sequence ID" value="SEN64297.1"/>
    <property type="molecule type" value="Genomic_DNA"/>
</dbReference>
<evidence type="ECO:0000256" key="16">
    <source>
        <dbReference type="PROSITE-ProRule" id="PRU00209"/>
    </source>
</evidence>
<protein>
    <recommendedName>
        <fullName evidence="15">Phenylalanine--tRNA ligase beta subunit</fullName>
        <ecNumber evidence="15">6.1.1.20</ecNumber>
    </recommendedName>
    <alternativeName>
        <fullName evidence="15">Phenylalanyl-tRNA synthetase beta subunit</fullName>
        <shortName evidence="15">PheRS</shortName>
    </alternativeName>
</protein>
<dbReference type="OrthoDB" id="9805455at2"/>
<evidence type="ECO:0000259" key="18">
    <source>
        <dbReference type="PROSITE" id="PS51447"/>
    </source>
</evidence>
<dbReference type="Pfam" id="PF03484">
    <property type="entry name" value="B5"/>
    <property type="match status" value="1"/>
</dbReference>
<keyword evidence="6 15" id="KW-0436">Ligase</keyword>
<dbReference type="PROSITE" id="PS51447">
    <property type="entry name" value="FDX_ACB"/>
    <property type="match status" value="1"/>
</dbReference>
<evidence type="ECO:0000313" key="21">
    <source>
        <dbReference type="Proteomes" id="UP000199512"/>
    </source>
</evidence>
<dbReference type="InterPro" id="IPR005147">
    <property type="entry name" value="tRNA_synthase_B5-dom"/>
</dbReference>
<dbReference type="InterPro" id="IPR009061">
    <property type="entry name" value="DNA-bd_dom_put_sf"/>
</dbReference>
<dbReference type="PANTHER" id="PTHR10947">
    <property type="entry name" value="PHENYLALANYL-TRNA SYNTHETASE BETA CHAIN AND LEUCINE-RICH REPEAT-CONTAINING PROTEIN 47"/>
    <property type="match status" value="1"/>
</dbReference>
<keyword evidence="9 15" id="KW-0067">ATP-binding</keyword>
<dbReference type="STRING" id="215200.SAMN05216454_10763"/>
<feature type="domain" description="TRNA-binding" evidence="17">
    <location>
        <begin position="39"/>
        <end position="156"/>
    </location>
</feature>
<evidence type="ECO:0000256" key="2">
    <source>
        <dbReference type="ARBA" id="ARBA00008653"/>
    </source>
</evidence>
<dbReference type="CDD" id="cd02796">
    <property type="entry name" value="tRNA_bind_bactPheRS"/>
    <property type="match status" value="1"/>
</dbReference>
<feature type="binding site" evidence="15">
    <location>
        <position position="469"/>
    </location>
    <ligand>
        <name>Mg(2+)</name>
        <dbReference type="ChEBI" id="CHEBI:18420"/>
        <note>shared with alpha subunit</note>
    </ligand>
</feature>
<dbReference type="SUPFAM" id="SSF56037">
    <property type="entry name" value="PheT/TilS domain"/>
    <property type="match status" value="1"/>
</dbReference>
<dbReference type="Gene3D" id="3.30.930.10">
    <property type="entry name" value="Bira Bifunctional Protein, Domain 2"/>
    <property type="match status" value="1"/>
</dbReference>
<dbReference type="Proteomes" id="UP000199512">
    <property type="component" value="Unassembled WGS sequence"/>
</dbReference>
<dbReference type="Pfam" id="PF03483">
    <property type="entry name" value="B3_4"/>
    <property type="match status" value="1"/>
</dbReference>
<dbReference type="FunFam" id="3.50.40.10:FF:000001">
    <property type="entry name" value="Phenylalanine--tRNA ligase beta subunit"/>
    <property type="match status" value="1"/>
</dbReference>
<dbReference type="Gene3D" id="2.40.50.140">
    <property type="entry name" value="Nucleic acid-binding proteins"/>
    <property type="match status" value="1"/>
</dbReference>
<dbReference type="InterPro" id="IPR020825">
    <property type="entry name" value="Phe-tRNA_synthase-like_B3/B4"/>
</dbReference>
<keyword evidence="12 15" id="KW-0648">Protein biosynthesis</keyword>
<evidence type="ECO:0000256" key="7">
    <source>
        <dbReference type="ARBA" id="ARBA00022723"/>
    </source>
</evidence>
<evidence type="ECO:0000256" key="3">
    <source>
        <dbReference type="ARBA" id="ARBA00011209"/>
    </source>
</evidence>
<dbReference type="Gene3D" id="3.30.70.380">
    <property type="entry name" value="Ferrodoxin-fold anticodon-binding domain"/>
    <property type="match status" value="1"/>
</dbReference>
<dbReference type="InterPro" id="IPR041616">
    <property type="entry name" value="PheRS_beta_core"/>
</dbReference>
<comment type="similarity">
    <text evidence="2 15">Belongs to the phenylalanyl-tRNA synthetase beta subunit family. Type 1 subfamily.</text>
</comment>
<dbReference type="Pfam" id="PF01588">
    <property type="entry name" value="tRNA_bind"/>
    <property type="match status" value="1"/>
</dbReference>
<evidence type="ECO:0000256" key="10">
    <source>
        <dbReference type="ARBA" id="ARBA00022842"/>
    </source>
</evidence>
<dbReference type="SUPFAM" id="SSF46955">
    <property type="entry name" value="Putative DNA-binding domain"/>
    <property type="match status" value="1"/>
</dbReference>
<keyword evidence="13 15" id="KW-0030">Aminoacyl-tRNA synthetase</keyword>
<dbReference type="CDD" id="cd00769">
    <property type="entry name" value="PheRS_beta_core"/>
    <property type="match status" value="1"/>
</dbReference>
<keyword evidence="11 16" id="KW-0694">RNA-binding</keyword>
<evidence type="ECO:0000256" key="6">
    <source>
        <dbReference type="ARBA" id="ARBA00022598"/>
    </source>
</evidence>
<dbReference type="FunFam" id="3.30.70.380:FF:000001">
    <property type="entry name" value="Phenylalanine--tRNA ligase beta subunit"/>
    <property type="match status" value="1"/>
</dbReference>
<accession>A0A1H8I7W0</accession>
<feature type="binding site" evidence="15">
    <location>
        <position position="473"/>
    </location>
    <ligand>
        <name>Mg(2+)</name>
        <dbReference type="ChEBI" id="CHEBI:18420"/>
        <note>shared with alpha subunit</note>
    </ligand>
</feature>
<organism evidence="20 21">
    <name type="scientific">Peptostreptococcus russellii</name>
    <dbReference type="NCBI Taxonomy" id="215200"/>
    <lineage>
        <taxon>Bacteria</taxon>
        <taxon>Bacillati</taxon>
        <taxon>Bacillota</taxon>
        <taxon>Clostridia</taxon>
        <taxon>Peptostreptococcales</taxon>
        <taxon>Peptostreptococcaceae</taxon>
        <taxon>Peptostreptococcus</taxon>
    </lineage>
</organism>
<name>A0A1H8I7W0_9FIRM</name>
<feature type="binding site" evidence="15">
    <location>
        <position position="463"/>
    </location>
    <ligand>
        <name>Mg(2+)</name>
        <dbReference type="ChEBI" id="CHEBI:18420"/>
        <note>shared with alpha subunit</note>
    </ligand>
</feature>
<comment type="subcellular location">
    <subcellularLocation>
        <location evidence="1 15">Cytoplasm</location>
    </subcellularLocation>
</comment>
<dbReference type="PROSITE" id="PS51483">
    <property type="entry name" value="B5"/>
    <property type="match status" value="1"/>
</dbReference>
<evidence type="ECO:0000256" key="8">
    <source>
        <dbReference type="ARBA" id="ARBA00022741"/>
    </source>
</evidence>
<evidence type="ECO:0000256" key="15">
    <source>
        <dbReference type="HAMAP-Rule" id="MF_00283"/>
    </source>
</evidence>
<dbReference type="InterPro" id="IPR005146">
    <property type="entry name" value="B3/B4_tRNA-bd"/>
</dbReference>
<dbReference type="InterPro" id="IPR012340">
    <property type="entry name" value="NA-bd_OB-fold"/>
</dbReference>
<proteinExistence type="inferred from homology"/>
<evidence type="ECO:0000256" key="9">
    <source>
        <dbReference type="ARBA" id="ARBA00022840"/>
    </source>
</evidence>
<keyword evidence="8 15" id="KW-0547">Nucleotide-binding</keyword>
<evidence type="ECO:0000256" key="5">
    <source>
        <dbReference type="ARBA" id="ARBA00022555"/>
    </source>
</evidence>
<dbReference type="InterPro" id="IPR045864">
    <property type="entry name" value="aa-tRNA-synth_II/BPL/LPL"/>
</dbReference>
<evidence type="ECO:0000256" key="11">
    <source>
        <dbReference type="ARBA" id="ARBA00022884"/>
    </source>
</evidence>
<feature type="domain" description="FDX-ACB" evidence="18">
    <location>
        <begin position="703"/>
        <end position="796"/>
    </location>
</feature>
<dbReference type="SUPFAM" id="SSF54991">
    <property type="entry name" value="Anticodon-binding domain of PheRS"/>
    <property type="match status" value="1"/>
</dbReference>
<evidence type="ECO:0000256" key="14">
    <source>
        <dbReference type="ARBA" id="ARBA00049255"/>
    </source>
</evidence>
<dbReference type="GO" id="GO:0009328">
    <property type="term" value="C:phenylalanine-tRNA ligase complex"/>
    <property type="evidence" value="ECO:0007669"/>
    <property type="project" value="TreeGrafter"/>
</dbReference>
<evidence type="ECO:0000256" key="1">
    <source>
        <dbReference type="ARBA" id="ARBA00004496"/>
    </source>
</evidence>
<comment type="catalytic activity">
    <reaction evidence="14 15">
        <text>tRNA(Phe) + L-phenylalanine + ATP = L-phenylalanyl-tRNA(Phe) + AMP + diphosphate + H(+)</text>
        <dbReference type="Rhea" id="RHEA:19413"/>
        <dbReference type="Rhea" id="RHEA-COMP:9668"/>
        <dbReference type="Rhea" id="RHEA-COMP:9699"/>
        <dbReference type="ChEBI" id="CHEBI:15378"/>
        <dbReference type="ChEBI" id="CHEBI:30616"/>
        <dbReference type="ChEBI" id="CHEBI:33019"/>
        <dbReference type="ChEBI" id="CHEBI:58095"/>
        <dbReference type="ChEBI" id="CHEBI:78442"/>
        <dbReference type="ChEBI" id="CHEBI:78531"/>
        <dbReference type="ChEBI" id="CHEBI:456215"/>
        <dbReference type="EC" id="6.1.1.20"/>
    </reaction>
</comment>
<dbReference type="FunFam" id="2.40.50.140:FF:000045">
    <property type="entry name" value="Phenylalanine--tRNA ligase beta subunit"/>
    <property type="match status" value="1"/>
</dbReference>
<evidence type="ECO:0000256" key="13">
    <source>
        <dbReference type="ARBA" id="ARBA00023146"/>
    </source>
</evidence>
<dbReference type="AlphaFoldDB" id="A0A1H8I7W0"/>
<dbReference type="PROSITE" id="PS50886">
    <property type="entry name" value="TRBD"/>
    <property type="match status" value="1"/>
</dbReference>
<dbReference type="EC" id="6.1.1.20" evidence="15"/>